<dbReference type="Proteomes" id="UP000219369">
    <property type="component" value="Unassembled WGS sequence"/>
</dbReference>
<name>A0A2H3TJW5_FUSOX</name>
<proteinExistence type="predicted"/>
<dbReference type="VEuPathDB" id="FungiDB:FOIG_07426"/>
<reference evidence="2" key="1">
    <citation type="submission" date="2016-09" db="EMBL/GenBank/DDBJ databases">
        <authorList>
            <person name="Guldener U."/>
        </authorList>
    </citation>
    <scope>NUCLEOTIDE SEQUENCE [LARGE SCALE GENOMIC DNA]</scope>
    <source>
        <strain evidence="2">V64-1</strain>
    </source>
</reference>
<organism evidence="1 2">
    <name type="scientific">Fusarium oxysporum</name>
    <name type="common">Fusarium vascular wilt</name>
    <dbReference type="NCBI Taxonomy" id="5507"/>
    <lineage>
        <taxon>Eukaryota</taxon>
        <taxon>Fungi</taxon>
        <taxon>Dikarya</taxon>
        <taxon>Ascomycota</taxon>
        <taxon>Pezizomycotina</taxon>
        <taxon>Sordariomycetes</taxon>
        <taxon>Hypocreomycetidae</taxon>
        <taxon>Hypocreales</taxon>
        <taxon>Nectriaceae</taxon>
        <taxon>Fusarium</taxon>
        <taxon>Fusarium oxysporum species complex</taxon>
    </lineage>
</organism>
<sequence>MPVFPRSVPFPVYQYDGALFSVVALGTGPLRVQQETHHNTMRSAALGKIDQGKHQGLHLVDLAKYVDEKRSAEFSSFALTKTLPHFRSYGRG</sequence>
<evidence type="ECO:0000313" key="1">
    <source>
        <dbReference type="EMBL" id="SCO88867.1"/>
    </source>
</evidence>
<protein>
    <submittedName>
        <fullName evidence="1">Uncharacterized protein</fullName>
    </submittedName>
</protein>
<evidence type="ECO:0000313" key="2">
    <source>
        <dbReference type="Proteomes" id="UP000219369"/>
    </source>
</evidence>
<accession>A0A2H3TJW5</accession>
<dbReference type="EMBL" id="FMJY01000007">
    <property type="protein sequence ID" value="SCO88867.1"/>
    <property type="molecule type" value="Genomic_DNA"/>
</dbReference>
<gene>
    <name evidence="1" type="ORF">FRV6_12995</name>
</gene>
<dbReference type="VEuPathDB" id="FungiDB:FOZG_14616"/>
<dbReference type="AlphaFoldDB" id="A0A2H3TJW5"/>